<evidence type="ECO:0000259" key="1">
    <source>
        <dbReference type="Pfam" id="PF01610"/>
    </source>
</evidence>
<reference evidence="3 4" key="1">
    <citation type="submission" date="2018-06" db="EMBL/GenBank/DDBJ databases">
        <title>Freshwater and sediment microbial communities from various areas in North America, analyzing microbe dynamics in response to fracking.</title>
        <authorList>
            <person name="Lamendella R."/>
        </authorList>
    </citation>
    <scope>NUCLEOTIDE SEQUENCE [LARGE SCALE GENOMIC DNA]</scope>
    <source>
        <strain evidence="3 4">99A</strain>
    </source>
</reference>
<feature type="domain" description="Transposase IS204/IS1001/IS1096/IS1165 helix-turn-helix" evidence="2">
    <location>
        <begin position="89"/>
        <end position="136"/>
    </location>
</feature>
<gene>
    <name evidence="3" type="ORF">DET48_12820</name>
</gene>
<dbReference type="InterPro" id="IPR002560">
    <property type="entry name" value="Transposase_DDE"/>
</dbReference>
<accession>A0A329E5X3</accession>
<evidence type="ECO:0000313" key="4">
    <source>
        <dbReference type="Proteomes" id="UP000248729"/>
    </source>
</evidence>
<name>A0A329E5X3_VIBDI</name>
<dbReference type="InterPro" id="IPR047951">
    <property type="entry name" value="Transpos_ISL3"/>
</dbReference>
<dbReference type="Proteomes" id="UP000248729">
    <property type="component" value="Unassembled WGS sequence"/>
</dbReference>
<feature type="domain" description="Transposase IS204/IS1001/IS1096/IS1165 DDE" evidence="1">
    <location>
        <begin position="156"/>
        <end position="394"/>
    </location>
</feature>
<dbReference type="AlphaFoldDB" id="A0A329E5X3"/>
<organism evidence="3 4">
    <name type="scientific">Vibrio diazotrophicus</name>
    <dbReference type="NCBI Taxonomy" id="685"/>
    <lineage>
        <taxon>Bacteria</taxon>
        <taxon>Pseudomonadati</taxon>
        <taxon>Pseudomonadota</taxon>
        <taxon>Gammaproteobacteria</taxon>
        <taxon>Vibrionales</taxon>
        <taxon>Vibrionaceae</taxon>
        <taxon>Vibrio</taxon>
    </lineage>
</organism>
<dbReference type="PANTHER" id="PTHR33498">
    <property type="entry name" value="TRANSPOSASE FOR INSERTION SEQUENCE ELEMENT IS1557"/>
    <property type="match status" value="1"/>
</dbReference>
<sequence length="413" mass="47397">MTYSISGLLRIDGQVIRSVKLDTHSQSIDVFCRRDRRFSVKTPNSLQRSTVNTYLTRIIHDLPISGLQCRVHIELAQTRNTDGVRLIEESEFVEKGVRYSKRFCHQISGLCRHMPISVIAKHFGLRWETVKNIDKALLNRTLPPSDPALLTGLTHIGVDEVARAKGHDYMTVVYDMNTGRLIWVEHGRTSDTLSRFLTQLSRATAEQIKAVAMDMGDSYIKAVTEHLPNADIVFDRFHVMQLYSKIIRKERSFEFKKAENHKDKKLIKGSLFLLLKNAGKLSSSQSDKLDELLESNKHLCFIYMMKEQLQQIWNSTNYPEMEQKLEQWCHLAMQSGILSLQSFVGTLQRHKKGICNYATYHLTSAAIEAGNVSIGMLRKRARGIRDTEYFKLKIKQISVPETSSIFYPSVKLM</sequence>
<dbReference type="Pfam" id="PF01610">
    <property type="entry name" value="DDE_Tnp_ISL3"/>
    <property type="match status" value="1"/>
</dbReference>
<comment type="caution">
    <text evidence="3">The sequence shown here is derived from an EMBL/GenBank/DDBJ whole genome shotgun (WGS) entry which is preliminary data.</text>
</comment>
<dbReference type="NCBIfam" id="NF033550">
    <property type="entry name" value="transpos_ISL3"/>
    <property type="match status" value="1"/>
</dbReference>
<evidence type="ECO:0000313" key="3">
    <source>
        <dbReference type="EMBL" id="RAS59287.1"/>
    </source>
</evidence>
<dbReference type="PANTHER" id="PTHR33498:SF1">
    <property type="entry name" value="TRANSPOSASE FOR INSERTION SEQUENCE ELEMENT IS1557"/>
    <property type="match status" value="1"/>
</dbReference>
<proteinExistence type="predicted"/>
<dbReference type="Pfam" id="PF13542">
    <property type="entry name" value="HTH_Tnp_ISL3"/>
    <property type="match status" value="1"/>
</dbReference>
<evidence type="ECO:0000259" key="2">
    <source>
        <dbReference type="Pfam" id="PF13542"/>
    </source>
</evidence>
<dbReference type="EMBL" id="QLTR01000028">
    <property type="protein sequence ID" value="RAS59287.1"/>
    <property type="molecule type" value="Genomic_DNA"/>
</dbReference>
<dbReference type="InterPro" id="IPR032877">
    <property type="entry name" value="Transposase_HTH"/>
</dbReference>
<protein>
    <submittedName>
        <fullName evidence="3">Transposase</fullName>
    </submittedName>
</protein>